<evidence type="ECO:0000313" key="2">
    <source>
        <dbReference type="Proteomes" id="UP000189681"/>
    </source>
</evidence>
<dbReference type="InterPro" id="IPR029058">
    <property type="entry name" value="AB_hydrolase_fold"/>
</dbReference>
<dbReference type="PANTHER" id="PTHR42103">
    <property type="entry name" value="ALPHA/BETA-HYDROLASES SUPERFAMILY PROTEIN"/>
    <property type="match status" value="1"/>
</dbReference>
<gene>
    <name evidence="1" type="ORF">AYP45_09060</name>
</gene>
<sequence length="231" mass="25725">MIEECVHFYSDGLKLEGILTYHEESASSPAILLCAPHPNLGGDMDNNIITSLARVSADRGFVSLRFNYRGVGNSASHIEDIAQRFQYWDRSLNGGDYPDAIVDTHAALSFIISQPGITDDIFIAGYSFGAFVGMRVVAENKNVKAFAGISIPFGRYPLGFFRTCAMNKLCIYSENDFSTTGKDTLQGFESLLPPKTLKLIENSDHFYRGQEDLISQNVCTFFRNQMKDGMR</sequence>
<name>A0A1V4ATQ6_9BACT</name>
<dbReference type="EMBL" id="AYTS01000082">
    <property type="protein sequence ID" value="OOP56421.1"/>
    <property type="molecule type" value="Genomic_DNA"/>
</dbReference>
<accession>A0A1V4ATQ6</accession>
<reference evidence="1 2" key="1">
    <citation type="journal article" date="2017" name="Water Res.">
        <title>Discovery and metagenomic analysis of an anammox bacterial enrichment related to Candidatus "Brocadia caroliniensis" in a full-scale glycerol-fed nitritation-denitritation separate centrate treatment process.</title>
        <authorList>
            <person name="Park H."/>
            <person name="Brotto A.C."/>
            <person name="van Loosdrecht M.C."/>
            <person name="Chandran K."/>
        </authorList>
    </citation>
    <scope>NUCLEOTIDE SEQUENCE [LARGE SCALE GENOMIC DNA]</scope>
    <source>
        <strain evidence="1">26THWARD</strain>
    </source>
</reference>
<evidence type="ECO:0000313" key="1">
    <source>
        <dbReference type="EMBL" id="OOP56421.1"/>
    </source>
</evidence>
<organism evidence="1 2">
    <name type="scientific">Candidatus Brocadia carolinensis</name>
    <dbReference type="NCBI Taxonomy" id="1004156"/>
    <lineage>
        <taxon>Bacteria</taxon>
        <taxon>Pseudomonadati</taxon>
        <taxon>Planctomycetota</taxon>
        <taxon>Candidatus Brocadiia</taxon>
        <taxon>Candidatus Brocadiales</taxon>
        <taxon>Candidatus Brocadiaceae</taxon>
        <taxon>Candidatus Brocadia</taxon>
    </lineage>
</organism>
<comment type="caution">
    <text evidence="1">The sequence shown here is derived from an EMBL/GenBank/DDBJ whole genome shotgun (WGS) entry which is preliminary data.</text>
</comment>
<protein>
    <recommendedName>
        <fullName evidence="3">Serine aminopeptidase S33 domain-containing protein</fullName>
    </recommendedName>
</protein>
<dbReference type="SUPFAM" id="SSF53474">
    <property type="entry name" value="alpha/beta-Hydrolases"/>
    <property type="match status" value="1"/>
</dbReference>
<dbReference type="AlphaFoldDB" id="A0A1V4ATQ6"/>
<proteinExistence type="predicted"/>
<dbReference type="Proteomes" id="UP000189681">
    <property type="component" value="Unassembled WGS sequence"/>
</dbReference>
<dbReference type="Gene3D" id="3.40.50.1820">
    <property type="entry name" value="alpha/beta hydrolase"/>
    <property type="match status" value="1"/>
</dbReference>
<evidence type="ECO:0008006" key="3">
    <source>
        <dbReference type="Google" id="ProtNLM"/>
    </source>
</evidence>
<dbReference type="STRING" id="1004156.AYP45_09060"/>
<dbReference type="PANTHER" id="PTHR42103:SF2">
    <property type="entry name" value="AB HYDROLASE-1 DOMAIN-CONTAINING PROTEIN"/>
    <property type="match status" value="1"/>
</dbReference>